<dbReference type="EMBL" id="CP002998">
    <property type="protein sequence ID" value="AEM19653.1"/>
    <property type="molecule type" value="Genomic_DNA"/>
</dbReference>
<dbReference type="HOGENOM" id="CLU_208932_0_0_5"/>
<evidence type="ECO:0000313" key="1">
    <source>
        <dbReference type="EMBL" id="AEM19653.1"/>
    </source>
</evidence>
<reference evidence="1 2" key="1">
    <citation type="journal article" date="2011" name="J. Bacteriol.">
        <title>Revised genome sequence of Brucella suis 1330.</title>
        <authorList>
            <person name="Tae H."/>
            <person name="Shallom S."/>
            <person name="Settlage R."/>
            <person name="Preston D."/>
            <person name="Adams L.G."/>
            <person name="Garner H.R."/>
        </authorList>
    </citation>
    <scope>NUCLEOTIDE SEQUENCE [LARGE SCALE GENOMIC DNA]</scope>
    <source>
        <strain evidence="1 2">1330</strain>
    </source>
</reference>
<accession>A0A0H3GEB3</accession>
<dbReference type="KEGG" id="bms:BRA0169"/>
<dbReference type="KEGG" id="bsi:BS1330_II0166"/>
<dbReference type="AlphaFoldDB" id="A0A0H3GEB3"/>
<keyword evidence="2" id="KW-1185">Reference proteome</keyword>
<protein>
    <submittedName>
        <fullName evidence="1">Uncharacterized protein</fullName>
    </submittedName>
</protein>
<proteinExistence type="predicted"/>
<gene>
    <name evidence="1" type="ordered locus">BS1330_II0166</name>
</gene>
<name>A0A0H3GEB3_BRUSU</name>
<sequence length="61" mass="7128">MTRIFSKNRFTLFGMRSKGASLIGTSEMTLFRINYPLKIKVSGFLNFNEVERCIFLVPHLR</sequence>
<evidence type="ECO:0000313" key="2">
    <source>
        <dbReference type="Proteomes" id="UP000007104"/>
    </source>
</evidence>
<organism evidence="1 2">
    <name type="scientific">Brucella suis biovar 1 (strain 1330)</name>
    <dbReference type="NCBI Taxonomy" id="204722"/>
    <lineage>
        <taxon>Bacteria</taxon>
        <taxon>Pseudomonadati</taxon>
        <taxon>Pseudomonadota</taxon>
        <taxon>Alphaproteobacteria</taxon>
        <taxon>Hyphomicrobiales</taxon>
        <taxon>Brucellaceae</taxon>
        <taxon>Brucella/Ochrobactrum group</taxon>
        <taxon>Brucella</taxon>
    </lineage>
</organism>
<dbReference type="Proteomes" id="UP000007104">
    <property type="component" value="Chromosome II"/>
</dbReference>